<dbReference type="Proteomes" id="UP000283474">
    <property type="component" value="Chromosome"/>
</dbReference>
<gene>
    <name evidence="1" type="ORF">CKA81_05645</name>
</gene>
<organism evidence="1 2">
    <name type="scientific">Pollutimonas thiosulfatoxidans</name>
    <dbReference type="NCBI Taxonomy" id="2028345"/>
    <lineage>
        <taxon>Bacteria</taxon>
        <taxon>Pseudomonadati</taxon>
        <taxon>Pseudomonadota</taxon>
        <taxon>Betaproteobacteria</taxon>
        <taxon>Burkholderiales</taxon>
        <taxon>Alcaligenaceae</taxon>
        <taxon>Pollutimonas</taxon>
    </lineage>
</organism>
<dbReference type="InterPro" id="IPR052552">
    <property type="entry name" value="YeaO-like"/>
</dbReference>
<dbReference type="KEGG" id="pus:CKA81_05645"/>
<dbReference type="PANTHER" id="PTHR36849">
    <property type="entry name" value="CYTOPLASMIC PROTEIN-RELATED"/>
    <property type="match status" value="1"/>
</dbReference>
<dbReference type="OrthoDB" id="9790745at2"/>
<dbReference type="PANTHER" id="PTHR36849:SF1">
    <property type="entry name" value="CYTOPLASMIC PROTEIN"/>
    <property type="match status" value="1"/>
</dbReference>
<dbReference type="EMBL" id="CP022987">
    <property type="protein sequence ID" value="QAA93372.1"/>
    <property type="molecule type" value="Genomic_DNA"/>
</dbReference>
<reference evidence="1 2" key="1">
    <citation type="submission" date="2017-08" db="EMBL/GenBank/DDBJ databases">
        <authorList>
            <person name="Park S.-J."/>
            <person name="Kim H."/>
        </authorList>
    </citation>
    <scope>NUCLEOTIDE SEQUENCE [LARGE SCALE GENOMIC DNA]</scope>
    <source>
        <strain evidence="2">ye3</strain>
    </source>
</reference>
<dbReference type="AlphaFoldDB" id="A0A410GAM9"/>
<evidence type="ECO:0008006" key="3">
    <source>
        <dbReference type="Google" id="ProtNLM"/>
    </source>
</evidence>
<protein>
    <recommendedName>
        <fullName evidence="3">MarR family transcriptional regulator</fullName>
    </recommendedName>
</protein>
<proteinExistence type="predicted"/>
<evidence type="ECO:0000313" key="2">
    <source>
        <dbReference type="Proteomes" id="UP000283474"/>
    </source>
</evidence>
<accession>A0A410GAM9</accession>
<dbReference type="RefSeq" id="WP_128354416.1">
    <property type="nucleotide sequence ID" value="NZ_CP022987.1"/>
</dbReference>
<keyword evidence="2" id="KW-1185">Reference proteome</keyword>
<evidence type="ECO:0000313" key="1">
    <source>
        <dbReference type="EMBL" id="QAA93372.1"/>
    </source>
</evidence>
<sequence length="120" mass="13903">MKHPVKIKRAYEPASAGDGYRVLIDRLWPRGIAKQDLAIDDWNKDLAPSPALRKWFDHKVEHWDQFQESYQAELREADQQARLRELIQAAQGGKITLVYGAKDTEHNHALILAAELKRLY</sequence>
<name>A0A410GAM9_9BURK</name>
<dbReference type="Pfam" id="PF22752">
    <property type="entry name" value="DUF488-N3i"/>
    <property type="match status" value="1"/>
</dbReference>